<organism evidence="2 3">
    <name type="scientific">Apiospora phragmitis</name>
    <dbReference type="NCBI Taxonomy" id="2905665"/>
    <lineage>
        <taxon>Eukaryota</taxon>
        <taxon>Fungi</taxon>
        <taxon>Dikarya</taxon>
        <taxon>Ascomycota</taxon>
        <taxon>Pezizomycotina</taxon>
        <taxon>Sordariomycetes</taxon>
        <taxon>Xylariomycetidae</taxon>
        <taxon>Amphisphaeriales</taxon>
        <taxon>Apiosporaceae</taxon>
        <taxon>Apiospora</taxon>
    </lineage>
</organism>
<evidence type="ECO:0000313" key="3">
    <source>
        <dbReference type="Proteomes" id="UP001480595"/>
    </source>
</evidence>
<keyword evidence="3" id="KW-1185">Reference proteome</keyword>
<dbReference type="RefSeq" id="XP_066719877.1">
    <property type="nucleotide sequence ID" value="XM_066854022.1"/>
</dbReference>
<reference evidence="2 3" key="1">
    <citation type="submission" date="2023-01" db="EMBL/GenBank/DDBJ databases">
        <title>Analysis of 21 Apiospora genomes using comparative genomics revels a genus with tremendous synthesis potential of carbohydrate active enzymes and secondary metabolites.</title>
        <authorList>
            <person name="Sorensen T."/>
        </authorList>
    </citation>
    <scope>NUCLEOTIDE SEQUENCE [LARGE SCALE GENOMIC DNA]</scope>
    <source>
        <strain evidence="2 3">CBS 135458</strain>
    </source>
</reference>
<feature type="compositionally biased region" description="Polar residues" evidence="1">
    <location>
        <begin position="110"/>
        <end position="138"/>
    </location>
</feature>
<evidence type="ECO:0000313" key="2">
    <source>
        <dbReference type="EMBL" id="KAK8078806.1"/>
    </source>
</evidence>
<accession>A0ABR1W5N7</accession>
<comment type="caution">
    <text evidence="2">The sequence shown here is derived from an EMBL/GenBank/DDBJ whole genome shotgun (WGS) entry which is preliminary data.</text>
</comment>
<evidence type="ECO:0000256" key="1">
    <source>
        <dbReference type="SAM" id="MobiDB-lite"/>
    </source>
</evidence>
<dbReference type="Proteomes" id="UP001480595">
    <property type="component" value="Unassembled WGS sequence"/>
</dbReference>
<dbReference type="EMBL" id="JAQQWL010000003">
    <property type="protein sequence ID" value="KAK8078806.1"/>
    <property type="molecule type" value="Genomic_DNA"/>
</dbReference>
<name>A0ABR1W5N7_9PEZI</name>
<dbReference type="GeneID" id="92087085"/>
<protein>
    <submittedName>
        <fullName evidence="2">Uncharacterized protein</fullName>
    </submittedName>
</protein>
<sequence>MRVFLPLLSHFELTLTAKKFKRAGTLALHTAARGWAGPRPARYHEDAHNALYLLRNQMAYNLTDHRDMRAILFLNSNTLSLRLWRSAETTMEECSASGSSARSSLRVSTWHATPQRSTQATSSTARCSTPSWTASYPSYATAPSPLAPSRPCAPSDGRGEGSIPRGEAGGTAMGYYLLNNY</sequence>
<feature type="region of interest" description="Disordered" evidence="1">
    <location>
        <begin position="105"/>
        <end position="166"/>
    </location>
</feature>
<proteinExistence type="predicted"/>
<gene>
    <name evidence="2" type="ORF">PG994_002613</name>
</gene>